<name>A0A9P4W318_CURKU</name>
<evidence type="ECO:0000313" key="1">
    <source>
        <dbReference type="EMBL" id="KAF2992910.1"/>
    </source>
</evidence>
<organism evidence="1 2">
    <name type="scientific">Curvularia kusanoi</name>
    <name type="common">Cochliobolus kusanoi</name>
    <dbReference type="NCBI Taxonomy" id="90978"/>
    <lineage>
        <taxon>Eukaryota</taxon>
        <taxon>Fungi</taxon>
        <taxon>Dikarya</taxon>
        <taxon>Ascomycota</taxon>
        <taxon>Pezizomycotina</taxon>
        <taxon>Dothideomycetes</taxon>
        <taxon>Pleosporomycetidae</taxon>
        <taxon>Pleosporales</taxon>
        <taxon>Pleosporineae</taxon>
        <taxon>Pleosporaceae</taxon>
        <taxon>Curvularia</taxon>
    </lineage>
</organism>
<protein>
    <submittedName>
        <fullName evidence="1">Uncharacterized protein</fullName>
    </submittedName>
</protein>
<comment type="caution">
    <text evidence="1">The sequence shown here is derived from an EMBL/GenBank/DDBJ whole genome shotgun (WGS) entry which is preliminary data.</text>
</comment>
<dbReference type="EMBL" id="SWKU01000069">
    <property type="protein sequence ID" value="KAF2992910.1"/>
    <property type="molecule type" value="Genomic_DNA"/>
</dbReference>
<accession>A0A9P4W318</accession>
<evidence type="ECO:0000313" key="2">
    <source>
        <dbReference type="Proteomes" id="UP000801428"/>
    </source>
</evidence>
<proteinExistence type="predicted"/>
<dbReference type="AlphaFoldDB" id="A0A9P4W318"/>
<reference evidence="1" key="1">
    <citation type="submission" date="2019-04" db="EMBL/GenBank/DDBJ databases">
        <title>Sequencing of skin fungus with MAO and IRED activity.</title>
        <authorList>
            <person name="Marsaioli A.J."/>
            <person name="Bonatto J.M.C."/>
            <person name="Reis Junior O."/>
        </authorList>
    </citation>
    <scope>NUCLEOTIDE SEQUENCE</scope>
    <source>
        <strain evidence="1">30M1</strain>
    </source>
</reference>
<sequence>MANAGPVSSDTVDLSLADIVSPESAIALKAMINTAPGHSYIKPDLSDVNVLKVSILDSTDDSIISHMEMATNPVAAAYKKAMYGEGGGQSQVKATDPLTLSKRTCRALDNPALIVVTLPCMLGA</sequence>
<gene>
    <name evidence="1" type="ORF">E8E13_000242</name>
</gene>
<dbReference type="Proteomes" id="UP000801428">
    <property type="component" value="Unassembled WGS sequence"/>
</dbReference>
<keyword evidence="2" id="KW-1185">Reference proteome</keyword>